<organism evidence="2 3">
    <name type="scientific">Agrobacterium tumefaciens str. B6</name>
    <dbReference type="NCBI Taxonomy" id="1183423"/>
    <lineage>
        <taxon>Bacteria</taxon>
        <taxon>Pseudomonadati</taxon>
        <taxon>Pseudomonadota</taxon>
        <taxon>Alphaproteobacteria</taxon>
        <taxon>Hyphomicrobiales</taxon>
        <taxon>Rhizobiaceae</taxon>
        <taxon>Rhizobium/Agrobacterium group</taxon>
        <taxon>Agrobacterium</taxon>
        <taxon>Agrobacterium tumefaciens complex</taxon>
    </lineage>
</organism>
<accession>A0A822V9U6</accession>
<sequence>MAPTLATKPPTNGPKTTTPKEGIVTSQLAPFEIPIASAMAGNPGTITHPTMIVKQATLSNVNEPIGFSVRII</sequence>
<dbReference type="Proteomes" id="UP000192074">
    <property type="component" value="Unassembled WGS sequence"/>
</dbReference>
<feature type="compositionally biased region" description="Low complexity" evidence="1">
    <location>
        <begin position="7"/>
        <end position="20"/>
    </location>
</feature>
<evidence type="ECO:0000313" key="3">
    <source>
        <dbReference type="Proteomes" id="UP000192074"/>
    </source>
</evidence>
<reference evidence="2 3" key="1">
    <citation type="submission" date="2016-01" db="EMBL/GenBank/DDBJ databases">
        <authorList>
            <person name="Regsiter A."/>
            <person name="william w."/>
        </authorList>
    </citation>
    <scope>NUCLEOTIDE SEQUENCE [LARGE SCALE GENOMIC DNA]</scope>
    <source>
        <strain evidence="2 3">B6</strain>
    </source>
</reference>
<evidence type="ECO:0000313" key="2">
    <source>
        <dbReference type="EMBL" id="CVI25378.1"/>
    </source>
</evidence>
<dbReference type="EMBL" id="FCNL01000042">
    <property type="protein sequence ID" value="CVI25378.1"/>
    <property type="molecule type" value="Genomic_DNA"/>
</dbReference>
<protein>
    <submittedName>
        <fullName evidence="2">Uncharacterized protein</fullName>
    </submittedName>
</protein>
<evidence type="ECO:0000256" key="1">
    <source>
        <dbReference type="SAM" id="MobiDB-lite"/>
    </source>
</evidence>
<feature type="region of interest" description="Disordered" evidence="1">
    <location>
        <begin position="1"/>
        <end position="21"/>
    </location>
</feature>
<comment type="caution">
    <text evidence="2">The sequence shown here is derived from an EMBL/GenBank/DDBJ whole genome shotgun (WGS) entry which is preliminary data.</text>
</comment>
<name>A0A822V9U6_AGRTU</name>
<proteinExistence type="predicted"/>
<gene>
    <name evidence="2" type="ORF">AGR4A_pAt30193</name>
</gene>
<dbReference type="AlphaFoldDB" id="A0A822V9U6"/>